<dbReference type="SUPFAM" id="SSF53041">
    <property type="entry name" value="Resolvase-like"/>
    <property type="match status" value="1"/>
</dbReference>
<keyword evidence="9" id="KW-1185">Reference proteome</keyword>
<dbReference type="OrthoDB" id="9781670at2"/>
<name>G5IF03_9FIRM</name>
<proteinExistence type="predicted"/>
<dbReference type="EMBL" id="ADLN01000041">
    <property type="protein sequence ID" value="EHI59932.1"/>
    <property type="molecule type" value="Genomic_DNA"/>
</dbReference>
<dbReference type="Pfam" id="PF07508">
    <property type="entry name" value="Recombinase"/>
    <property type="match status" value="1"/>
</dbReference>
<reference evidence="8 9" key="1">
    <citation type="submission" date="2011-08" db="EMBL/GenBank/DDBJ databases">
        <title>The Genome Sequence of Clostridium hathewayi WAL-18680.</title>
        <authorList>
            <consortium name="The Broad Institute Genome Sequencing Platform"/>
            <person name="Earl A."/>
            <person name="Ward D."/>
            <person name="Feldgarden M."/>
            <person name="Gevers D."/>
            <person name="Finegold S.M."/>
            <person name="Summanen P.H."/>
            <person name="Molitoris D.R."/>
            <person name="Song M."/>
            <person name="Daigneault M."/>
            <person name="Allen-Vercoe E."/>
            <person name="Young S.K."/>
            <person name="Zeng Q."/>
            <person name="Gargeya S."/>
            <person name="Fitzgerald M."/>
            <person name="Haas B."/>
            <person name="Abouelleil A."/>
            <person name="Alvarado L."/>
            <person name="Arachchi H.M."/>
            <person name="Berlin A."/>
            <person name="Brown A."/>
            <person name="Chapman S.B."/>
            <person name="Chen Z."/>
            <person name="Dunbar C."/>
            <person name="Freedman E."/>
            <person name="Gearin G."/>
            <person name="Gellesch M."/>
            <person name="Goldberg J."/>
            <person name="Griggs A."/>
            <person name="Gujja S."/>
            <person name="Heiman D."/>
            <person name="Howarth C."/>
            <person name="Larson L."/>
            <person name="Lui A."/>
            <person name="MacDonald P.J.P."/>
            <person name="Montmayeur A."/>
            <person name="Murphy C."/>
            <person name="Neiman D."/>
            <person name="Pearson M."/>
            <person name="Priest M."/>
            <person name="Roberts A."/>
            <person name="Saif S."/>
            <person name="Shea T."/>
            <person name="Shenoy N."/>
            <person name="Sisk P."/>
            <person name="Stolte C."/>
            <person name="Sykes S."/>
            <person name="Wortman J."/>
            <person name="Nusbaum C."/>
            <person name="Birren B."/>
        </authorList>
    </citation>
    <scope>NUCLEOTIDE SEQUENCE [LARGE SCALE GENOMIC DNA]</scope>
    <source>
        <strain evidence="8 9">WAL-18680</strain>
    </source>
</reference>
<dbReference type="PATRIC" id="fig|742737.3.peg.2103"/>
<dbReference type="InterPro" id="IPR006118">
    <property type="entry name" value="Recombinase_CS"/>
</dbReference>
<dbReference type="HOGENOM" id="CLU_010686_18_11_9"/>
<dbReference type="Proteomes" id="UP000005384">
    <property type="component" value="Unassembled WGS sequence"/>
</dbReference>
<evidence type="ECO:0000256" key="3">
    <source>
        <dbReference type="ARBA" id="ARBA00023172"/>
    </source>
</evidence>
<evidence type="ECO:0000313" key="9">
    <source>
        <dbReference type="Proteomes" id="UP000005384"/>
    </source>
</evidence>
<dbReference type="InterPro" id="IPR038109">
    <property type="entry name" value="DNA_bind_recomb_sf"/>
</dbReference>
<evidence type="ECO:0000256" key="1">
    <source>
        <dbReference type="ARBA" id="ARBA00022908"/>
    </source>
</evidence>
<dbReference type="RefSeq" id="WP_006780060.1">
    <property type="nucleotide sequence ID" value="NZ_CP040506.1"/>
</dbReference>
<evidence type="ECO:0000256" key="6">
    <source>
        <dbReference type="SAM" id="Coils"/>
    </source>
</evidence>
<evidence type="ECO:0000256" key="5">
    <source>
        <dbReference type="PROSITE-ProRule" id="PRU10137"/>
    </source>
</evidence>
<evidence type="ECO:0000256" key="4">
    <source>
        <dbReference type="PIRSR" id="PIRSR606118-50"/>
    </source>
</evidence>
<dbReference type="GO" id="GO:0015074">
    <property type="term" value="P:DNA integration"/>
    <property type="evidence" value="ECO:0007669"/>
    <property type="project" value="UniProtKB-KW"/>
</dbReference>
<dbReference type="GO" id="GO:0003677">
    <property type="term" value="F:DNA binding"/>
    <property type="evidence" value="ECO:0007669"/>
    <property type="project" value="UniProtKB-KW"/>
</dbReference>
<keyword evidence="6" id="KW-0175">Coiled coil</keyword>
<dbReference type="PROSITE" id="PS00397">
    <property type="entry name" value="RECOMBINASES_1"/>
    <property type="match status" value="1"/>
</dbReference>
<comment type="caution">
    <text evidence="8">The sequence shown here is derived from an EMBL/GenBank/DDBJ whole genome shotgun (WGS) entry which is preliminary data.</text>
</comment>
<dbReference type="PROSITE" id="PS51737">
    <property type="entry name" value="RECOMBINASE_DNA_BIND"/>
    <property type="match status" value="1"/>
</dbReference>
<keyword evidence="2" id="KW-0238">DNA-binding</keyword>
<evidence type="ECO:0000256" key="2">
    <source>
        <dbReference type="ARBA" id="ARBA00023125"/>
    </source>
</evidence>
<dbReference type="InterPro" id="IPR006119">
    <property type="entry name" value="Resolv_N"/>
</dbReference>
<evidence type="ECO:0000259" key="7">
    <source>
        <dbReference type="PROSITE" id="PS51737"/>
    </source>
</evidence>
<dbReference type="SMART" id="SM00857">
    <property type="entry name" value="Resolvase"/>
    <property type="match status" value="1"/>
</dbReference>
<dbReference type="Pfam" id="PF13408">
    <property type="entry name" value="Zn_ribbon_recom"/>
    <property type="match status" value="1"/>
</dbReference>
<dbReference type="InterPro" id="IPR025827">
    <property type="entry name" value="Zn_ribbon_recom_dom"/>
</dbReference>
<feature type="domain" description="Recombinase" evidence="7">
    <location>
        <begin position="160"/>
        <end position="275"/>
    </location>
</feature>
<keyword evidence="3" id="KW-0233">DNA recombination</keyword>
<dbReference type="PANTHER" id="PTHR30461:SF23">
    <property type="entry name" value="DNA RECOMBINASE-RELATED"/>
    <property type="match status" value="1"/>
</dbReference>
<accession>G5IF03</accession>
<dbReference type="Pfam" id="PF00239">
    <property type="entry name" value="Resolvase"/>
    <property type="match status" value="1"/>
</dbReference>
<evidence type="ECO:0000313" key="8">
    <source>
        <dbReference type="EMBL" id="EHI59932.1"/>
    </source>
</evidence>
<dbReference type="InterPro" id="IPR050639">
    <property type="entry name" value="SSR_resolvase"/>
</dbReference>
<organism evidence="8 9">
    <name type="scientific">Hungatella hathewayi WAL-18680</name>
    <dbReference type="NCBI Taxonomy" id="742737"/>
    <lineage>
        <taxon>Bacteria</taxon>
        <taxon>Bacillati</taxon>
        <taxon>Bacillota</taxon>
        <taxon>Clostridia</taxon>
        <taxon>Lachnospirales</taxon>
        <taxon>Lachnospiraceae</taxon>
        <taxon>Hungatella</taxon>
    </lineage>
</organism>
<gene>
    <name evidence="8" type="ORF">HMPREF9473_02080</name>
</gene>
<dbReference type="Gene3D" id="3.40.50.1390">
    <property type="entry name" value="Resolvase, N-terminal catalytic domain"/>
    <property type="match status" value="1"/>
</dbReference>
<feature type="coiled-coil region" evidence="6">
    <location>
        <begin position="373"/>
        <end position="425"/>
    </location>
</feature>
<dbReference type="CDD" id="cd00338">
    <property type="entry name" value="Ser_Recombinase"/>
    <property type="match status" value="1"/>
</dbReference>
<keyword evidence="1" id="KW-0229">DNA integration</keyword>
<feature type="active site" description="O-(5'-phospho-DNA)-serine intermediate" evidence="4 5">
    <location>
        <position position="17"/>
    </location>
</feature>
<dbReference type="PANTHER" id="PTHR30461">
    <property type="entry name" value="DNA-INVERTASE FROM LAMBDOID PROPHAGE"/>
    <property type="match status" value="1"/>
</dbReference>
<dbReference type="Gene3D" id="3.90.1750.20">
    <property type="entry name" value="Putative Large Serine Recombinase, Chain B, Domain 2"/>
    <property type="match status" value="1"/>
</dbReference>
<protein>
    <recommendedName>
        <fullName evidence="7">Recombinase domain-containing protein</fullName>
    </recommendedName>
</protein>
<dbReference type="AlphaFoldDB" id="G5IF03"/>
<dbReference type="InterPro" id="IPR011109">
    <property type="entry name" value="DNA_bind_recombinase_dom"/>
</dbReference>
<dbReference type="GO" id="GO:0000150">
    <property type="term" value="F:DNA strand exchange activity"/>
    <property type="evidence" value="ECO:0007669"/>
    <property type="project" value="InterPro"/>
</dbReference>
<dbReference type="InterPro" id="IPR036162">
    <property type="entry name" value="Resolvase-like_N_sf"/>
</dbReference>
<sequence>MQTTDAVKIAAAYIRVSTEDQTELSPDSQLHVILDAARADGWTIPEEYIFMEKKGISGRKADNRPEFQRMISLAKSRSPAPFTRLYLWKFSRFARNQEESTFYKGILRKKCGIDIISVSEPIAEGMFGRLIETIIEWFDEYYSVNLSGEVLRSMNDKASHKGYQSTPCLGYDAAGKGRPHVINEKEYAIAAFIHNYYHAGHDINAVARECNRRGYRTRRGNPFERRTVERILRNRFYIGVVEWNGIVFHGPHEVRPVITDVFEENQDRLDREYRPGNRREVSSCRHWLSGLLVCGTCGASLSVNRSKSRQGRSAYFQCWKYTKGYHTGSCYLSVEQAEAAVLDSLKAVLAAGTIFYEYETKGTETPADERTVLEAALSRLDKREQKIRDAYENSIDSLEEYKANKERLKAERERLTAELASLIHGEAKNAPAASQEADAMADIHTALELIANPAVSYERKGAALRRVLKKIVYHRQENRFEFHYYV</sequence>